<protein>
    <recommendedName>
        <fullName evidence="4">DUF1685 domain-containing protein</fullName>
    </recommendedName>
</protein>
<evidence type="ECO:0008006" key="4">
    <source>
        <dbReference type="Google" id="ProtNLM"/>
    </source>
</evidence>
<dbReference type="PANTHER" id="PTHR31865">
    <property type="entry name" value="OSJNBA0071G03.3 PROTEIN"/>
    <property type="match status" value="1"/>
</dbReference>
<comment type="caution">
    <text evidence="2">The sequence shown here is derived from an EMBL/GenBank/DDBJ whole genome shotgun (WGS) entry which is preliminary data.</text>
</comment>
<dbReference type="Proteomes" id="UP000467841">
    <property type="component" value="Unassembled WGS sequence"/>
</dbReference>
<dbReference type="AlphaFoldDB" id="A0A6D2KZ53"/>
<gene>
    <name evidence="2" type="ORF">MERR_LOCUS45840</name>
</gene>
<feature type="region of interest" description="Disordered" evidence="1">
    <location>
        <begin position="1"/>
        <end position="21"/>
    </location>
</feature>
<sequence length="151" mass="17015">MSKHNLPQPPGTLTKQHSWSHDVNRHAAWLRRKKKQPADHIRRTKSVTNDDLEELKGCIELGFGFEPDSPDLSPRLSDTIPALDLYCAVQRQYSNHLSRTSSFASESSDVSTSSNTSIVDKGDDRKTMKQKLKQWAQVVGFSVRQVSGKPK</sequence>
<dbReference type="EMBL" id="CACVBM020001729">
    <property type="protein sequence ID" value="CAA7058604.1"/>
    <property type="molecule type" value="Genomic_DNA"/>
</dbReference>
<name>A0A6D2KZ53_9BRAS</name>
<dbReference type="Pfam" id="PF07939">
    <property type="entry name" value="DUF1685"/>
    <property type="match status" value="1"/>
</dbReference>
<dbReference type="PANTHER" id="PTHR31865:SF26">
    <property type="entry name" value="PUTATIVE (DUF1685)-RELATED"/>
    <property type="match status" value="1"/>
</dbReference>
<feature type="compositionally biased region" description="Low complexity" evidence="1">
    <location>
        <begin position="100"/>
        <end position="117"/>
    </location>
</feature>
<reference evidence="2" key="1">
    <citation type="submission" date="2020-01" db="EMBL/GenBank/DDBJ databases">
        <authorList>
            <person name="Mishra B."/>
        </authorList>
    </citation>
    <scope>NUCLEOTIDE SEQUENCE [LARGE SCALE GENOMIC DNA]</scope>
</reference>
<organism evidence="2 3">
    <name type="scientific">Microthlaspi erraticum</name>
    <dbReference type="NCBI Taxonomy" id="1685480"/>
    <lineage>
        <taxon>Eukaryota</taxon>
        <taxon>Viridiplantae</taxon>
        <taxon>Streptophyta</taxon>
        <taxon>Embryophyta</taxon>
        <taxon>Tracheophyta</taxon>
        <taxon>Spermatophyta</taxon>
        <taxon>Magnoliopsida</taxon>
        <taxon>eudicotyledons</taxon>
        <taxon>Gunneridae</taxon>
        <taxon>Pentapetalae</taxon>
        <taxon>rosids</taxon>
        <taxon>malvids</taxon>
        <taxon>Brassicales</taxon>
        <taxon>Brassicaceae</taxon>
        <taxon>Coluteocarpeae</taxon>
        <taxon>Microthlaspi</taxon>
    </lineage>
</organism>
<evidence type="ECO:0000256" key="1">
    <source>
        <dbReference type="SAM" id="MobiDB-lite"/>
    </source>
</evidence>
<evidence type="ECO:0000313" key="2">
    <source>
        <dbReference type="EMBL" id="CAA7058604.1"/>
    </source>
</evidence>
<accession>A0A6D2KZ53</accession>
<feature type="region of interest" description="Disordered" evidence="1">
    <location>
        <begin position="98"/>
        <end position="125"/>
    </location>
</feature>
<proteinExistence type="predicted"/>
<keyword evidence="3" id="KW-1185">Reference proteome</keyword>
<dbReference type="InterPro" id="IPR012881">
    <property type="entry name" value="DUF1685"/>
</dbReference>
<dbReference type="OrthoDB" id="641808at2759"/>
<evidence type="ECO:0000313" key="3">
    <source>
        <dbReference type="Proteomes" id="UP000467841"/>
    </source>
</evidence>